<dbReference type="Pfam" id="PF00005">
    <property type="entry name" value="ABC_tran"/>
    <property type="match status" value="1"/>
</dbReference>
<dbReference type="GO" id="GO:0005886">
    <property type="term" value="C:plasma membrane"/>
    <property type="evidence" value="ECO:0007669"/>
    <property type="project" value="TreeGrafter"/>
</dbReference>
<dbReference type="Pfam" id="PF12399">
    <property type="entry name" value="BCA_ABC_TP_C"/>
    <property type="match status" value="1"/>
</dbReference>
<keyword evidence="2" id="KW-0547">Nucleotide-binding</keyword>
<sequence>MDRELEDGIALEAEDLKMYFGGVKAVDGLSFKVHEGEIFGLIGPNGAGKTTVFNCITQFYKPTAGKLLFRGRGEKVIDLTRERVHDVILHGIVRTFQNVEVIRELTVLENLLIAGHRQFGSGLLACALHLPTLRAEEEVVRARAMRVLEFMGLTAYSGHYAFGLPYGVLKKIEIARTLMCSPRLIILDEPAAGLNDTETVELAGLIRRIRDEYNCTILLVEHDMGLVMDVCDNICAIAFGKLLAYGTPDVIQKDEGVQQAYLGADDEEVL</sequence>
<comment type="caution">
    <text evidence="5">The sequence shown here is derived from an EMBL/GenBank/DDBJ whole genome shotgun (WGS) entry which is preliminary data.</text>
</comment>
<dbReference type="CDD" id="cd03219">
    <property type="entry name" value="ABC_Mj1267_LivG_branched"/>
    <property type="match status" value="1"/>
</dbReference>
<dbReference type="SMART" id="SM00382">
    <property type="entry name" value="AAA"/>
    <property type="match status" value="1"/>
</dbReference>
<dbReference type="PROSITE" id="PS50893">
    <property type="entry name" value="ABC_TRANSPORTER_2"/>
    <property type="match status" value="1"/>
</dbReference>
<dbReference type="Proteomes" id="UP000886876">
    <property type="component" value="Unassembled WGS sequence"/>
</dbReference>
<name>A0A9D1G6K8_9FIRM</name>
<evidence type="ECO:0000256" key="1">
    <source>
        <dbReference type="ARBA" id="ARBA00022448"/>
    </source>
</evidence>
<evidence type="ECO:0000313" key="5">
    <source>
        <dbReference type="EMBL" id="HIS98283.1"/>
    </source>
</evidence>
<gene>
    <name evidence="5" type="ORF">IAD42_09925</name>
</gene>
<dbReference type="SUPFAM" id="SSF52540">
    <property type="entry name" value="P-loop containing nucleoside triphosphate hydrolases"/>
    <property type="match status" value="1"/>
</dbReference>
<dbReference type="InterPro" id="IPR003593">
    <property type="entry name" value="AAA+_ATPase"/>
</dbReference>
<evidence type="ECO:0000259" key="4">
    <source>
        <dbReference type="PROSITE" id="PS50893"/>
    </source>
</evidence>
<dbReference type="EMBL" id="DVJS01000249">
    <property type="protein sequence ID" value="HIS98283.1"/>
    <property type="molecule type" value="Genomic_DNA"/>
</dbReference>
<dbReference type="InterPro" id="IPR032823">
    <property type="entry name" value="BCA_ABC_TP_C"/>
</dbReference>
<dbReference type="Gene3D" id="3.40.50.300">
    <property type="entry name" value="P-loop containing nucleotide triphosphate hydrolases"/>
    <property type="match status" value="1"/>
</dbReference>
<evidence type="ECO:0000256" key="3">
    <source>
        <dbReference type="ARBA" id="ARBA00022840"/>
    </source>
</evidence>
<dbReference type="FunFam" id="3.40.50.300:FF:000421">
    <property type="entry name" value="Branched-chain amino acid ABC transporter ATP-binding protein"/>
    <property type="match status" value="1"/>
</dbReference>
<keyword evidence="3 5" id="KW-0067">ATP-binding</keyword>
<feature type="domain" description="ABC transporter" evidence="4">
    <location>
        <begin position="11"/>
        <end position="264"/>
    </location>
</feature>
<reference evidence="5" key="2">
    <citation type="journal article" date="2021" name="PeerJ">
        <title>Extensive microbial diversity within the chicken gut microbiome revealed by metagenomics and culture.</title>
        <authorList>
            <person name="Gilroy R."/>
            <person name="Ravi A."/>
            <person name="Getino M."/>
            <person name="Pursley I."/>
            <person name="Horton D.L."/>
            <person name="Alikhan N.F."/>
            <person name="Baker D."/>
            <person name="Gharbi K."/>
            <person name="Hall N."/>
            <person name="Watson M."/>
            <person name="Adriaenssens E.M."/>
            <person name="Foster-Nyarko E."/>
            <person name="Jarju S."/>
            <person name="Secka A."/>
            <person name="Antonio M."/>
            <person name="Oren A."/>
            <person name="Chaudhuri R.R."/>
            <person name="La Ragione R."/>
            <person name="Hildebrand F."/>
            <person name="Pallen M.J."/>
        </authorList>
    </citation>
    <scope>NUCLEOTIDE SEQUENCE</scope>
    <source>
        <strain evidence="5">ChiHecec3B27-6122</strain>
    </source>
</reference>
<dbReference type="GO" id="GO:0016887">
    <property type="term" value="F:ATP hydrolysis activity"/>
    <property type="evidence" value="ECO:0007669"/>
    <property type="project" value="InterPro"/>
</dbReference>
<dbReference type="AlphaFoldDB" id="A0A9D1G6K8"/>
<dbReference type="PANTHER" id="PTHR45772">
    <property type="entry name" value="CONSERVED COMPONENT OF ABC TRANSPORTER FOR NATURAL AMINO ACIDS-RELATED"/>
    <property type="match status" value="1"/>
</dbReference>
<evidence type="ECO:0000313" key="6">
    <source>
        <dbReference type="Proteomes" id="UP000886876"/>
    </source>
</evidence>
<reference evidence="5" key="1">
    <citation type="submission" date="2020-10" db="EMBL/GenBank/DDBJ databases">
        <authorList>
            <person name="Gilroy R."/>
        </authorList>
    </citation>
    <scope>NUCLEOTIDE SEQUENCE</scope>
    <source>
        <strain evidence="5">ChiHecec3B27-6122</strain>
    </source>
</reference>
<dbReference type="InterPro" id="IPR003439">
    <property type="entry name" value="ABC_transporter-like_ATP-bd"/>
</dbReference>
<dbReference type="InterPro" id="IPR027417">
    <property type="entry name" value="P-loop_NTPase"/>
</dbReference>
<organism evidence="5 6">
    <name type="scientific">Candidatus Scatomorpha pullistercoris</name>
    <dbReference type="NCBI Taxonomy" id="2840929"/>
    <lineage>
        <taxon>Bacteria</taxon>
        <taxon>Bacillati</taxon>
        <taxon>Bacillota</taxon>
        <taxon>Clostridia</taxon>
        <taxon>Eubacteriales</taxon>
        <taxon>Candidatus Scatomorpha</taxon>
    </lineage>
</organism>
<protein>
    <submittedName>
        <fullName evidence="5">ABC transporter ATP-binding protein</fullName>
    </submittedName>
</protein>
<dbReference type="PANTHER" id="PTHR45772:SF9">
    <property type="entry name" value="CONSERVED COMPONENT OF ABC TRANSPORTER FOR NATURAL AMINO ACIDS"/>
    <property type="match status" value="1"/>
</dbReference>
<proteinExistence type="predicted"/>
<dbReference type="GO" id="GO:0005524">
    <property type="term" value="F:ATP binding"/>
    <property type="evidence" value="ECO:0007669"/>
    <property type="project" value="UniProtKB-KW"/>
</dbReference>
<dbReference type="InterPro" id="IPR051120">
    <property type="entry name" value="ABC_AA/LPS_Transport"/>
</dbReference>
<evidence type="ECO:0000256" key="2">
    <source>
        <dbReference type="ARBA" id="ARBA00022741"/>
    </source>
</evidence>
<accession>A0A9D1G6K8</accession>
<keyword evidence="1" id="KW-0813">Transport</keyword>